<dbReference type="GO" id="GO:0098552">
    <property type="term" value="C:side of membrane"/>
    <property type="evidence" value="ECO:0007669"/>
    <property type="project" value="UniProtKB-KW"/>
</dbReference>
<evidence type="ECO:0000256" key="2">
    <source>
        <dbReference type="ARBA" id="ARBA00022475"/>
    </source>
</evidence>
<feature type="domain" description="NodB homology" evidence="8">
    <location>
        <begin position="68"/>
        <end position="160"/>
    </location>
</feature>
<keyword evidence="6" id="KW-0449">Lipoprotein</keyword>
<dbReference type="GO" id="GO:0005886">
    <property type="term" value="C:plasma membrane"/>
    <property type="evidence" value="ECO:0007669"/>
    <property type="project" value="UniProtKB-SubCell"/>
</dbReference>
<keyword evidence="5" id="KW-0325">Glycoprotein</keyword>
<comment type="subcellular location">
    <subcellularLocation>
        <location evidence="1">Cell membrane</location>
        <topology evidence="1">Lipid-anchor</topology>
        <topology evidence="1">GPI-anchor</topology>
    </subcellularLocation>
</comment>
<dbReference type="GO" id="GO:0071555">
    <property type="term" value="P:cell wall organization"/>
    <property type="evidence" value="ECO:0007669"/>
    <property type="project" value="UniProtKB-KW"/>
</dbReference>
<evidence type="ECO:0000256" key="4">
    <source>
        <dbReference type="ARBA" id="ARBA00023136"/>
    </source>
</evidence>
<organism evidence="9 10">
    <name type="scientific">Dioszegia hungarica</name>
    <dbReference type="NCBI Taxonomy" id="4972"/>
    <lineage>
        <taxon>Eukaryota</taxon>
        <taxon>Fungi</taxon>
        <taxon>Dikarya</taxon>
        <taxon>Basidiomycota</taxon>
        <taxon>Agaricomycotina</taxon>
        <taxon>Tremellomycetes</taxon>
        <taxon>Tremellales</taxon>
        <taxon>Bulleribasidiaceae</taxon>
        <taxon>Dioszegia</taxon>
    </lineage>
</organism>
<dbReference type="Proteomes" id="UP001164286">
    <property type="component" value="Unassembled WGS sequence"/>
</dbReference>
<dbReference type="PANTHER" id="PTHR43123">
    <property type="entry name" value="POLYSACCHARIDE DEACETYLASE-RELATED"/>
    <property type="match status" value="1"/>
</dbReference>
<reference evidence="9" key="1">
    <citation type="journal article" date="2022" name="G3 (Bethesda)">
        <title>High quality genome of the basidiomycete yeast Dioszegia hungarica PDD-24b-2 isolated from cloud water.</title>
        <authorList>
            <person name="Jarrige D."/>
            <person name="Haridas S."/>
            <person name="Bleykasten-Grosshans C."/>
            <person name="Joly M."/>
            <person name="Nadalig T."/>
            <person name="Sancelme M."/>
            <person name="Vuilleumier S."/>
            <person name="Grigoriev I.V."/>
            <person name="Amato P."/>
            <person name="Bringel F."/>
        </authorList>
    </citation>
    <scope>NUCLEOTIDE SEQUENCE</scope>
    <source>
        <strain evidence="9">PDD-24b-2</strain>
    </source>
</reference>
<dbReference type="GO" id="GO:0005975">
    <property type="term" value="P:carbohydrate metabolic process"/>
    <property type="evidence" value="ECO:0007669"/>
    <property type="project" value="InterPro"/>
</dbReference>
<keyword evidence="2" id="KW-1003">Cell membrane</keyword>
<evidence type="ECO:0000256" key="5">
    <source>
        <dbReference type="ARBA" id="ARBA00023180"/>
    </source>
</evidence>
<dbReference type="PANTHER" id="PTHR43123:SF4">
    <property type="entry name" value="POLYSACCHARIDE DEACETYLASE"/>
    <property type="match status" value="1"/>
</dbReference>
<protein>
    <recommendedName>
        <fullName evidence="8">NodB homology domain-containing protein</fullName>
    </recommendedName>
</protein>
<gene>
    <name evidence="9" type="ORF">MKK02DRAFT_35492</name>
</gene>
<dbReference type="Gene3D" id="3.20.20.370">
    <property type="entry name" value="Glycoside hydrolase/deacetylase"/>
    <property type="match status" value="1"/>
</dbReference>
<dbReference type="SUPFAM" id="SSF88713">
    <property type="entry name" value="Glycoside hydrolase/deacetylase"/>
    <property type="match status" value="1"/>
</dbReference>
<keyword evidence="7" id="KW-0961">Cell wall biogenesis/degradation</keyword>
<evidence type="ECO:0000313" key="9">
    <source>
        <dbReference type="EMBL" id="KAI9632858.1"/>
    </source>
</evidence>
<dbReference type="InterPro" id="IPR002509">
    <property type="entry name" value="NODB_dom"/>
</dbReference>
<dbReference type="Pfam" id="PF01522">
    <property type="entry name" value="Polysacc_deac_1"/>
    <property type="match status" value="1"/>
</dbReference>
<keyword evidence="10" id="KW-1185">Reference proteome</keyword>
<evidence type="ECO:0000256" key="3">
    <source>
        <dbReference type="ARBA" id="ARBA00022622"/>
    </source>
</evidence>
<evidence type="ECO:0000259" key="8">
    <source>
        <dbReference type="Pfam" id="PF01522"/>
    </source>
</evidence>
<comment type="caution">
    <text evidence="9">The sequence shown here is derived from an EMBL/GenBank/DDBJ whole genome shotgun (WGS) entry which is preliminary data.</text>
</comment>
<evidence type="ECO:0000256" key="7">
    <source>
        <dbReference type="ARBA" id="ARBA00023316"/>
    </source>
</evidence>
<keyword evidence="4" id="KW-0472">Membrane</keyword>
<dbReference type="GeneID" id="77728393"/>
<evidence type="ECO:0000313" key="10">
    <source>
        <dbReference type="Proteomes" id="UP001164286"/>
    </source>
</evidence>
<evidence type="ECO:0000256" key="6">
    <source>
        <dbReference type="ARBA" id="ARBA00023288"/>
    </source>
</evidence>
<proteinExistence type="predicted"/>
<sequence>MTYSEFTHERPLYGYELTPPNPQWPNGAKIAVTFVIEYTEGAESSTEHGDASSEALFNELVIDVSRQARDDMVESEFEYGPRAGLPRLIKMFKKYNMKGTFNIVTRALERAPYWQKVIRESGWELSCAGARWLDFMHVKPEEEDKQLREAIQSVVEIRGGDKAAPMGLCVGRKSNYSQRLYAQACEDLKVPMLYSADSFADEIPFWITSPLATSTSDPGLLIVPSSLDTSDFRFNVPGQGWGTGADYLQYLKDTFDYMKSEGEAGMGRNMVVQLHPRIIGHGSRAYYLEQFLKYVSGQSDVWVASRAEVAQHWRATFPYEPTKAQDKVKIPRNVNPFQS</sequence>
<dbReference type="AlphaFoldDB" id="A0AA38H2B0"/>
<name>A0AA38H2B0_9TREE</name>
<keyword evidence="3" id="KW-0336">GPI-anchor</keyword>
<dbReference type="RefSeq" id="XP_052942635.1">
    <property type="nucleotide sequence ID" value="XM_053089188.1"/>
</dbReference>
<accession>A0AA38H2B0</accession>
<dbReference type="InterPro" id="IPR011330">
    <property type="entry name" value="Glyco_hydro/deAcase_b/a-brl"/>
</dbReference>
<dbReference type="EMBL" id="JAKWFO010000014">
    <property type="protein sequence ID" value="KAI9632858.1"/>
    <property type="molecule type" value="Genomic_DNA"/>
</dbReference>
<dbReference type="GO" id="GO:0016810">
    <property type="term" value="F:hydrolase activity, acting on carbon-nitrogen (but not peptide) bonds"/>
    <property type="evidence" value="ECO:0007669"/>
    <property type="project" value="InterPro"/>
</dbReference>
<evidence type="ECO:0000256" key="1">
    <source>
        <dbReference type="ARBA" id="ARBA00004609"/>
    </source>
</evidence>